<proteinExistence type="inferred from homology"/>
<dbReference type="InterPro" id="IPR005707">
    <property type="entry name" value="Ribosomal_uS2_euk/arc"/>
</dbReference>
<comment type="caution">
    <text evidence="9">The sequence shown here is derived from an EMBL/GenBank/DDBJ whole genome shotgun (WGS) entry which is preliminary data.</text>
</comment>
<evidence type="ECO:0000313" key="9">
    <source>
        <dbReference type="EMBL" id="KYR02245.1"/>
    </source>
</evidence>
<accession>A0A152A7Z8</accession>
<dbReference type="SUPFAM" id="SSF52313">
    <property type="entry name" value="Ribosomal protein S2"/>
    <property type="match status" value="1"/>
</dbReference>
<evidence type="ECO:0000256" key="2">
    <source>
        <dbReference type="ARBA" id="ARBA00006242"/>
    </source>
</evidence>
<keyword evidence="10" id="KW-1185">Reference proteome</keyword>
<comment type="similarity">
    <text evidence="2 6 7">Belongs to the universal ribosomal protein uS2 family.</text>
</comment>
<dbReference type="HAMAP" id="MF_03015">
    <property type="entry name" value="Ribosomal_S2_euk"/>
    <property type="match status" value="1"/>
</dbReference>
<feature type="compositionally biased region" description="Polar residues" evidence="8">
    <location>
        <begin position="225"/>
        <end position="244"/>
    </location>
</feature>
<dbReference type="Proteomes" id="UP000076078">
    <property type="component" value="Unassembled WGS sequence"/>
</dbReference>
<reference evidence="9 10" key="1">
    <citation type="submission" date="2015-12" db="EMBL/GenBank/DDBJ databases">
        <title>Dictyostelia acquired genes for synthesis and detection of signals that induce cell-type specialization by lateral gene transfer from prokaryotes.</title>
        <authorList>
            <person name="Gloeckner G."/>
            <person name="Schaap P."/>
        </authorList>
    </citation>
    <scope>NUCLEOTIDE SEQUENCE [LARGE SCALE GENOMIC DNA]</scope>
    <source>
        <strain evidence="9 10">TK</strain>
    </source>
</reference>
<dbReference type="CDD" id="cd01425">
    <property type="entry name" value="RPS2"/>
    <property type="match status" value="1"/>
</dbReference>
<dbReference type="GO" id="GO:0000028">
    <property type="term" value="P:ribosomal small subunit assembly"/>
    <property type="evidence" value="ECO:0007669"/>
    <property type="project" value="UniProtKB-UniRule"/>
</dbReference>
<keyword evidence="3 6" id="KW-0963">Cytoplasm</keyword>
<feature type="compositionally biased region" description="Low complexity" evidence="8">
    <location>
        <begin position="453"/>
        <end position="467"/>
    </location>
</feature>
<dbReference type="Pfam" id="PF00318">
    <property type="entry name" value="Ribosomal_S2"/>
    <property type="match status" value="2"/>
</dbReference>
<evidence type="ECO:0000256" key="7">
    <source>
        <dbReference type="RuleBase" id="RU003631"/>
    </source>
</evidence>
<feature type="region of interest" description="Disordered" evidence="8">
    <location>
        <begin position="305"/>
        <end position="342"/>
    </location>
</feature>
<feature type="region of interest" description="Disordered" evidence="8">
    <location>
        <begin position="427"/>
        <end position="498"/>
    </location>
</feature>
<gene>
    <name evidence="9" type="ORF">DLAC_01072</name>
</gene>
<dbReference type="GO" id="GO:0003735">
    <property type="term" value="F:structural constituent of ribosome"/>
    <property type="evidence" value="ECO:0007669"/>
    <property type="project" value="UniProtKB-UniRule"/>
</dbReference>
<evidence type="ECO:0000256" key="4">
    <source>
        <dbReference type="ARBA" id="ARBA00022980"/>
    </source>
</evidence>
<dbReference type="Gene3D" id="3.40.50.10490">
    <property type="entry name" value="Glucose-6-phosphate isomerase like protein, domain 1"/>
    <property type="match status" value="1"/>
</dbReference>
<dbReference type="PROSITE" id="PS00962">
    <property type="entry name" value="RIBOSOMAL_S2_1"/>
    <property type="match status" value="1"/>
</dbReference>
<dbReference type="FunFam" id="3.40.50.10490:FF:000012">
    <property type="entry name" value="40S ribosomal protein SA"/>
    <property type="match status" value="1"/>
</dbReference>
<sequence length="498" mass="58125">MSHQFPSALNPHQDDILKMLSCQTHIGTNNIDKSMIHYIWKRKDNGTFIINLAKTWEKIQLAARVIVAIENPQDISVISAKTFGQRAVLKFASFVGATAFSGRFTPGTFTNQIQSKFTEPRLLIVADTFADKQPLDEASYVNIPTIALCNTDSKLEGVDIAIPCNNRNKNSIALVFWLLAREVLYLRGTIPRSTVWDIKVDLFIFRDVDSEPQDKAKELHAITNAQETTTESEQQPVSTETVPSTGAAEWKQNNENHINRDSHRNIYHPYSERYIDRDSYKFRDRDRENDRHRGSDRYRDREYRDREYRNRSSSFRDDRSRDNYEKEYNDRNNSDEEPEQIKIKEYSVSTLPSLVSSYKDYKPRNLERPEDEIPDLPENSKVREFLKNAPTKGLPMPLGQEVKVLKCFKCNQYGHRKDDRECPLFMKGNPQQESNRRVMEDPMNSYNKDTTNLQKSSGSSKLQQLKDLLARAEETERKRIEKKRLKKEKKHSQDWTEK</sequence>
<dbReference type="GO" id="GO:0006412">
    <property type="term" value="P:translation"/>
    <property type="evidence" value="ECO:0007669"/>
    <property type="project" value="UniProtKB-UniRule"/>
</dbReference>
<feature type="compositionally biased region" description="Basic and acidic residues" evidence="8">
    <location>
        <begin position="252"/>
        <end position="265"/>
    </location>
</feature>
<protein>
    <recommendedName>
        <fullName evidence="6">Small ribosomal subunit protein uS2</fullName>
    </recommendedName>
</protein>
<dbReference type="InterPro" id="IPR023591">
    <property type="entry name" value="Ribosomal_uS2_flav_dom_sf"/>
</dbReference>
<comment type="function">
    <text evidence="6">Required for the assembly and/or stability of the 40S ribosomal subunit. Required for the processing of the 20S rRNA-precursor to mature 18S rRNA in a late step of the maturation of 40S ribosomal subunits.</text>
</comment>
<organism evidence="9 10">
    <name type="scientific">Tieghemostelium lacteum</name>
    <name type="common">Slime mold</name>
    <name type="synonym">Dictyostelium lacteum</name>
    <dbReference type="NCBI Taxonomy" id="361077"/>
    <lineage>
        <taxon>Eukaryota</taxon>
        <taxon>Amoebozoa</taxon>
        <taxon>Evosea</taxon>
        <taxon>Eumycetozoa</taxon>
        <taxon>Dictyostelia</taxon>
        <taxon>Dictyosteliales</taxon>
        <taxon>Raperosteliaceae</taxon>
        <taxon>Tieghemostelium</taxon>
    </lineage>
</organism>
<feature type="region of interest" description="Disordered" evidence="8">
    <location>
        <begin position="225"/>
        <end position="265"/>
    </location>
</feature>
<dbReference type="NCBIfam" id="TIGR01012">
    <property type="entry name" value="uS2_euk_arch"/>
    <property type="match status" value="1"/>
</dbReference>
<dbReference type="InParanoid" id="A0A152A7Z8"/>
<evidence type="ECO:0000313" key="10">
    <source>
        <dbReference type="Proteomes" id="UP000076078"/>
    </source>
</evidence>
<evidence type="ECO:0000256" key="6">
    <source>
        <dbReference type="HAMAP-Rule" id="MF_03015"/>
    </source>
</evidence>
<comment type="subunit">
    <text evidence="6">Component of the small ribosomal subunit. Mature ribosomes consist of a small (40S) and a large (60S) subunit. The 40S subunit contains about 33 different proteins and 1 molecule of RNA (18S). The 60S subunit contains about 49 different proteins and 3 molecules of RNA (25S, 5.8S and 5S). Interacts with ribosomal protein S21.</text>
</comment>
<evidence type="ECO:0000256" key="1">
    <source>
        <dbReference type="ARBA" id="ARBA00004496"/>
    </source>
</evidence>
<feature type="compositionally biased region" description="Basic residues" evidence="8">
    <location>
        <begin position="480"/>
        <end position="490"/>
    </location>
</feature>
<dbReference type="PRINTS" id="PR00395">
    <property type="entry name" value="RIBOSOMALS2"/>
</dbReference>
<name>A0A152A7Z8_TIELA</name>
<comment type="subcellular location">
    <subcellularLocation>
        <location evidence="1 6">Cytoplasm</location>
    </subcellularLocation>
</comment>
<feature type="compositionally biased region" description="Basic and acidic residues" evidence="8">
    <location>
        <begin position="468"/>
        <end position="479"/>
    </location>
</feature>
<dbReference type="OrthoDB" id="414863at2759"/>
<evidence type="ECO:0000256" key="5">
    <source>
        <dbReference type="ARBA" id="ARBA00023274"/>
    </source>
</evidence>
<keyword evidence="5 6" id="KW-0687">Ribonucleoprotein</keyword>
<dbReference type="GO" id="GO:0022627">
    <property type="term" value="C:cytosolic small ribosomal subunit"/>
    <property type="evidence" value="ECO:0007669"/>
    <property type="project" value="UniProtKB-UniRule"/>
</dbReference>
<dbReference type="AlphaFoldDB" id="A0A152A7Z8"/>
<evidence type="ECO:0000256" key="8">
    <source>
        <dbReference type="SAM" id="MobiDB-lite"/>
    </source>
</evidence>
<dbReference type="InterPro" id="IPR027498">
    <property type="entry name" value="Ribosomal_uS2_euk"/>
</dbReference>
<evidence type="ECO:0000256" key="3">
    <source>
        <dbReference type="ARBA" id="ARBA00022490"/>
    </source>
</evidence>
<keyword evidence="4 6" id="KW-0689">Ribosomal protein</keyword>
<dbReference type="PROSITE" id="PS00963">
    <property type="entry name" value="RIBOSOMAL_S2_2"/>
    <property type="match status" value="1"/>
</dbReference>
<dbReference type="InterPro" id="IPR001865">
    <property type="entry name" value="Ribosomal_uS2"/>
</dbReference>
<dbReference type="EMBL" id="LODT01000004">
    <property type="protein sequence ID" value="KYR02245.1"/>
    <property type="molecule type" value="Genomic_DNA"/>
</dbReference>
<dbReference type="STRING" id="361077.A0A152A7Z8"/>
<dbReference type="PANTHER" id="PTHR11489">
    <property type="entry name" value="40S RIBOSOMAL PROTEIN SA"/>
    <property type="match status" value="1"/>
</dbReference>
<dbReference type="InterPro" id="IPR018130">
    <property type="entry name" value="Ribosomal_uS2_CS"/>
</dbReference>